<dbReference type="PANTHER" id="PTHR33420:SF4">
    <property type="entry name" value="FIMBRIAL-LIKE PROTEIN FIMF"/>
    <property type="match status" value="1"/>
</dbReference>
<evidence type="ECO:0000259" key="1">
    <source>
        <dbReference type="Pfam" id="PF00419"/>
    </source>
</evidence>
<dbReference type="InterPro" id="IPR008966">
    <property type="entry name" value="Adhesion_dom_sf"/>
</dbReference>
<dbReference type="NCBIfam" id="NF007402">
    <property type="entry name" value="PRK09934.1"/>
    <property type="match status" value="1"/>
</dbReference>
<dbReference type="InterPro" id="IPR050263">
    <property type="entry name" value="Bact_Fimbrial_Adh_Pro"/>
</dbReference>
<sequence>MPRFLHFFLLLGYGINVAAAQSNIELRARVIHAGCAVESSDNHKTVSLGRWPVRKLQMAGSITTPVAFSLKLKGCPPGSVSITFSGKAASNPAWLALSDDKMVHQVAIQLRDHDLSPLDLEAPSQAISVDYNGNSLLQFFANYIALVNNPTPGIAKSDATFTINYY</sequence>
<evidence type="ECO:0000313" key="2">
    <source>
        <dbReference type="EMBL" id="APZ05647.1"/>
    </source>
</evidence>
<gene>
    <name evidence="2" type="primary">fimF</name>
    <name evidence="2" type="ORF">BWI95_11625</name>
</gene>
<dbReference type="Pfam" id="PF00419">
    <property type="entry name" value="Fimbrial"/>
    <property type="match status" value="1"/>
</dbReference>
<keyword evidence="3" id="KW-1185">Reference proteome</keyword>
<dbReference type="GO" id="GO:0043709">
    <property type="term" value="P:cell adhesion involved in single-species biofilm formation"/>
    <property type="evidence" value="ECO:0007669"/>
    <property type="project" value="TreeGrafter"/>
</dbReference>
<dbReference type="InterPro" id="IPR000259">
    <property type="entry name" value="Adhesion_dom_fimbrial"/>
</dbReference>
<dbReference type="PANTHER" id="PTHR33420">
    <property type="entry name" value="FIMBRIAL SUBUNIT ELFA-RELATED"/>
    <property type="match status" value="1"/>
</dbReference>
<protein>
    <submittedName>
        <fullName evidence="2">Adhesin</fullName>
    </submittedName>
</protein>
<dbReference type="SUPFAM" id="SSF49401">
    <property type="entry name" value="Bacterial adhesins"/>
    <property type="match status" value="1"/>
</dbReference>
<name>A0A807LE67_9ENTR</name>
<proteinExistence type="predicted"/>
<dbReference type="GO" id="GO:0009289">
    <property type="term" value="C:pilus"/>
    <property type="evidence" value="ECO:0007669"/>
    <property type="project" value="InterPro"/>
</dbReference>
<dbReference type="InterPro" id="IPR036937">
    <property type="entry name" value="Adhesion_dom_fimbrial_sf"/>
</dbReference>
<dbReference type="EMBL" id="CP019445">
    <property type="protein sequence ID" value="APZ05647.1"/>
    <property type="molecule type" value="Genomic_DNA"/>
</dbReference>
<dbReference type="AlphaFoldDB" id="A0A807LE67"/>
<evidence type="ECO:0000313" key="3">
    <source>
        <dbReference type="Proteomes" id="UP000187148"/>
    </source>
</evidence>
<organism evidence="2 3">
    <name type="scientific">Kosakonia cowanii JCM 10956 = DSM 18146</name>
    <dbReference type="NCBI Taxonomy" id="1300165"/>
    <lineage>
        <taxon>Bacteria</taxon>
        <taxon>Pseudomonadati</taxon>
        <taxon>Pseudomonadota</taxon>
        <taxon>Gammaproteobacteria</taxon>
        <taxon>Enterobacterales</taxon>
        <taxon>Enterobacteriaceae</taxon>
        <taxon>Kosakonia</taxon>
    </lineage>
</organism>
<reference evidence="2 3" key="1">
    <citation type="submission" date="2017-01" db="EMBL/GenBank/DDBJ databases">
        <authorList>
            <person name="Cao J.-M."/>
        </authorList>
    </citation>
    <scope>NUCLEOTIDE SEQUENCE [LARGE SCALE GENOMIC DNA]</scope>
    <source>
        <strain evidence="2 3">888-76</strain>
    </source>
</reference>
<feature type="domain" description="Fimbrial-type adhesion" evidence="1">
    <location>
        <begin position="25"/>
        <end position="165"/>
    </location>
</feature>
<dbReference type="RefSeq" id="WP_054804544.1">
    <property type="nucleotide sequence ID" value="NZ_CP019445.1"/>
</dbReference>
<dbReference type="KEGG" id="kco:BWI95_11625"/>
<dbReference type="Proteomes" id="UP000187148">
    <property type="component" value="Chromosome"/>
</dbReference>
<accession>A0A807LE67</accession>
<dbReference type="Gene3D" id="2.60.40.1090">
    <property type="entry name" value="Fimbrial-type adhesion domain"/>
    <property type="match status" value="1"/>
</dbReference>